<reference evidence="2 3" key="1">
    <citation type="submission" date="2014-04" db="EMBL/GenBank/DDBJ databases">
        <authorList>
            <consortium name="DOE Joint Genome Institute"/>
            <person name="Kuo A."/>
            <person name="Kohler A."/>
            <person name="Costa M.D."/>
            <person name="Nagy L.G."/>
            <person name="Floudas D."/>
            <person name="Copeland A."/>
            <person name="Barry K.W."/>
            <person name="Cichocki N."/>
            <person name="Veneault-Fourrey C."/>
            <person name="LaButti K."/>
            <person name="Lindquist E.A."/>
            <person name="Lipzen A."/>
            <person name="Lundell T."/>
            <person name="Morin E."/>
            <person name="Murat C."/>
            <person name="Sun H."/>
            <person name="Tunlid A."/>
            <person name="Henrissat B."/>
            <person name="Grigoriev I.V."/>
            <person name="Hibbett D.S."/>
            <person name="Martin F."/>
            <person name="Nordberg H.P."/>
            <person name="Cantor M.N."/>
            <person name="Hua S.X."/>
        </authorList>
    </citation>
    <scope>NUCLEOTIDE SEQUENCE [LARGE SCALE GENOMIC DNA]</scope>
    <source>
        <strain evidence="2 3">441</strain>
    </source>
</reference>
<proteinExistence type="predicted"/>
<keyword evidence="3" id="KW-1185">Reference proteome</keyword>
<evidence type="ECO:0000256" key="1">
    <source>
        <dbReference type="SAM" id="MobiDB-lite"/>
    </source>
</evidence>
<name>A0A0C9Z3I5_9AGAM</name>
<organism evidence="2 3">
    <name type="scientific">Pisolithus microcarpus 441</name>
    <dbReference type="NCBI Taxonomy" id="765257"/>
    <lineage>
        <taxon>Eukaryota</taxon>
        <taxon>Fungi</taxon>
        <taxon>Dikarya</taxon>
        <taxon>Basidiomycota</taxon>
        <taxon>Agaricomycotina</taxon>
        <taxon>Agaricomycetes</taxon>
        <taxon>Agaricomycetidae</taxon>
        <taxon>Boletales</taxon>
        <taxon>Sclerodermatineae</taxon>
        <taxon>Pisolithaceae</taxon>
        <taxon>Pisolithus</taxon>
    </lineage>
</organism>
<protein>
    <submittedName>
        <fullName evidence="2">Unplaced genomic scaffold scaffold_40, whole genome shotgun sequence</fullName>
    </submittedName>
</protein>
<reference evidence="3" key="2">
    <citation type="submission" date="2015-01" db="EMBL/GenBank/DDBJ databases">
        <title>Evolutionary Origins and Diversification of the Mycorrhizal Mutualists.</title>
        <authorList>
            <consortium name="DOE Joint Genome Institute"/>
            <consortium name="Mycorrhizal Genomics Consortium"/>
            <person name="Kohler A."/>
            <person name="Kuo A."/>
            <person name="Nagy L.G."/>
            <person name="Floudas D."/>
            <person name="Copeland A."/>
            <person name="Barry K.W."/>
            <person name="Cichocki N."/>
            <person name="Veneault-Fourrey C."/>
            <person name="LaButti K."/>
            <person name="Lindquist E.A."/>
            <person name="Lipzen A."/>
            <person name="Lundell T."/>
            <person name="Morin E."/>
            <person name="Murat C."/>
            <person name="Riley R."/>
            <person name="Ohm R."/>
            <person name="Sun H."/>
            <person name="Tunlid A."/>
            <person name="Henrissat B."/>
            <person name="Grigoriev I.V."/>
            <person name="Hibbett D.S."/>
            <person name="Martin F."/>
        </authorList>
    </citation>
    <scope>NUCLEOTIDE SEQUENCE [LARGE SCALE GENOMIC DNA]</scope>
    <source>
        <strain evidence="3">441</strain>
    </source>
</reference>
<dbReference type="Proteomes" id="UP000054018">
    <property type="component" value="Unassembled WGS sequence"/>
</dbReference>
<feature type="region of interest" description="Disordered" evidence="1">
    <location>
        <begin position="40"/>
        <end position="69"/>
    </location>
</feature>
<evidence type="ECO:0000313" key="3">
    <source>
        <dbReference type="Proteomes" id="UP000054018"/>
    </source>
</evidence>
<feature type="compositionally biased region" description="Polar residues" evidence="1">
    <location>
        <begin position="40"/>
        <end position="49"/>
    </location>
</feature>
<dbReference type="EMBL" id="KN833724">
    <property type="protein sequence ID" value="KIK23651.1"/>
    <property type="molecule type" value="Genomic_DNA"/>
</dbReference>
<evidence type="ECO:0000313" key="2">
    <source>
        <dbReference type="EMBL" id="KIK23651.1"/>
    </source>
</evidence>
<dbReference type="AlphaFoldDB" id="A0A0C9Z3I5"/>
<gene>
    <name evidence="2" type="ORF">PISMIDRAFT_451187</name>
</gene>
<sequence length="105" mass="11562">MIRKHCSGCLCTPRRLLLARAADFLQDWWSGYFIEPTRSTPTGGNTLTRKNSRKKIGVPPPTTNNDSPGPLVGYIHIGAFEAGHGLGGQHQPNVIRPMVHRYAQA</sequence>
<accession>A0A0C9Z3I5</accession>
<dbReference type="HOGENOM" id="CLU_2237676_0_0_1"/>